<evidence type="ECO:0000256" key="1">
    <source>
        <dbReference type="SAM" id="Phobius"/>
    </source>
</evidence>
<accession>A0A371EUR9</accession>
<dbReference type="OrthoDB" id="1747743at2759"/>
<keyword evidence="3" id="KW-1185">Reference proteome</keyword>
<protein>
    <submittedName>
        <fullName evidence="2">Uncharacterized protein</fullName>
    </submittedName>
</protein>
<feature type="non-terminal residue" evidence="2">
    <location>
        <position position="1"/>
    </location>
</feature>
<reference evidence="2" key="1">
    <citation type="submission" date="2018-05" db="EMBL/GenBank/DDBJ databases">
        <title>Draft genome of Mucuna pruriens seed.</title>
        <authorList>
            <person name="Nnadi N.E."/>
            <person name="Vos R."/>
            <person name="Hasami M.H."/>
            <person name="Devisetty U.K."/>
            <person name="Aguiy J.C."/>
        </authorList>
    </citation>
    <scope>NUCLEOTIDE SEQUENCE [LARGE SCALE GENOMIC DNA]</scope>
    <source>
        <strain evidence="2">JCA_2017</strain>
    </source>
</reference>
<gene>
    <name evidence="2" type="ORF">CR513_51046</name>
</gene>
<sequence>MSKNNGYFGDETPYEGDLLIVRRLMSAFIEDDQTQREKHPSFLISVNVASLRLVENLCLLIIPHPKYYKLQWLNSKGEMFVDKQVLVELTLGKYKDEILGDVVPMEVTHILLFDIKVTHDDMTNKFSFENKGEKEPLLLLPINMCLVLNSPLVSLLVTFGRMLNKFKDLFHDMLKGMPPLRGIKHIGKIWGSLKRFKNK</sequence>
<keyword evidence="1" id="KW-0472">Membrane</keyword>
<feature type="transmembrane region" description="Helical" evidence="1">
    <location>
        <begin position="137"/>
        <end position="159"/>
    </location>
</feature>
<dbReference type="PANTHER" id="PTHR35046">
    <property type="entry name" value="ZINC KNUCKLE (CCHC-TYPE) FAMILY PROTEIN"/>
    <property type="match status" value="1"/>
</dbReference>
<dbReference type="AlphaFoldDB" id="A0A371EUR9"/>
<evidence type="ECO:0000313" key="3">
    <source>
        <dbReference type="Proteomes" id="UP000257109"/>
    </source>
</evidence>
<dbReference type="PANTHER" id="PTHR35046:SF9">
    <property type="entry name" value="RNA-DIRECTED DNA POLYMERASE"/>
    <property type="match status" value="1"/>
</dbReference>
<keyword evidence="1" id="KW-0812">Transmembrane</keyword>
<organism evidence="2 3">
    <name type="scientific">Mucuna pruriens</name>
    <name type="common">Velvet bean</name>
    <name type="synonym">Dolichos pruriens</name>
    <dbReference type="NCBI Taxonomy" id="157652"/>
    <lineage>
        <taxon>Eukaryota</taxon>
        <taxon>Viridiplantae</taxon>
        <taxon>Streptophyta</taxon>
        <taxon>Embryophyta</taxon>
        <taxon>Tracheophyta</taxon>
        <taxon>Spermatophyta</taxon>
        <taxon>Magnoliopsida</taxon>
        <taxon>eudicotyledons</taxon>
        <taxon>Gunneridae</taxon>
        <taxon>Pentapetalae</taxon>
        <taxon>rosids</taxon>
        <taxon>fabids</taxon>
        <taxon>Fabales</taxon>
        <taxon>Fabaceae</taxon>
        <taxon>Papilionoideae</taxon>
        <taxon>50 kb inversion clade</taxon>
        <taxon>NPAAA clade</taxon>
        <taxon>indigoferoid/millettioid clade</taxon>
        <taxon>Phaseoleae</taxon>
        <taxon>Mucuna</taxon>
    </lineage>
</organism>
<keyword evidence="1" id="KW-1133">Transmembrane helix</keyword>
<dbReference type="Proteomes" id="UP000257109">
    <property type="component" value="Unassembled WGS sequence"/>
</dbReference>
<evidence type="ECO:0000313" key="2">
    <source>
        <dbReference type="EMBL" id="RDX69792.1"/>
    </source>
</evidence>
<proteinExistence type="predicted"/>
<name>A0A371EUR9_MUCPR</name>
<comment type="caution">
    <text evidence="2">The sequence shown here is derived from an EMBL/GenBank/DDBJ whole genome shotgun (WGS) entry which is preliminary data.</text>
</comment>
<dbReference type="EMBL" id="QJKJ01011956">
    <property type="protein sequence ID" value="RDX69792.1"/>
    <property type="molecule type" value="Genomic_DNA"/>
</dbReference>